<feature type="domain" description="VPS9" evidence="1">
    <location>
        <begin position="462"/>
        <end position="605"/>
    </location>
</feature>
<name>A0A2T9ZIF7_9FUNG</name>
<dbReference type="InterPro" id="IPR037191">
    <property type="entry name" value="VPS9_dom_sf"/>
</dbReference>
<evidence type="ECO:0000313" key="2">
    <source>
        <dbReference type="EMBL" id="PVV04372.1"/>
    </source>
</evidence>
<dbReference type="EMBL" id="MBFS01000131">
    <property type="protein sequence ID" value="PVV04372.1"/>
    <property type="molecule type" value="Genomic_DNA"/>
</dbReference>
<dbReference type="Proteomes" id="UP000245609">
    <property type="component" value="Unassembled WGS sequence"/>
</dbReference>
<keyword evidence="3" id="KW-1185">Reference proteome</keyword>
<dbReference type="Pfam" id="PF02204">
    <property type="entry name" value="VPS9"/>
    <property type="match status" value="1"/>
</dbReference>
<dbReference type="STRING" id="133381.A0A2T9ZIF7"/>
<dbReference type="OrthoDB" id="5599040at2759"/>
<dbReference type="Gene3D" id="1.20.1050.80">
    <property type="entry name" value="VPS9 domain"/>
    <property type="match status" value="1"/>
</dbReference>
<dbReference type="SMART" id="SM00167">
    <property type="entry name" value="VPS9"/>
    <property type="match status" value="1"/>
</dbReference>
<evidence type="ECO:0000313" key="3">
    <source>
        <dbReference type="Proteomes" id="UP000245609"/>
    </source>
</evidence>
<evidence type="ECO:0000259" key="1">
    <source>
        <dbReference type="PROSITE" id="PS51205"/>
    </source>
</evidence>
<gene>
    <name evidence="2" type="ORF">BB560_001125</name>
</gene>
<sequence length="815" mass="90819">MSKIINSTSLERSRKINTSIAHPLNISASSESEPEFDQKAPIGKRLSKKSISETPYTGGKQYCIDSNPFWKYFTTSSTLKETRDIFATNDSILLAIPLLSSDEIPSSPAEIEAEIDNYILFTDSVFSLERNLPVKYTTSSGFFGTLNRTSLSLNGIIPDEKTINKIFQEKDQELLVNSRPNSSSSNPIETDKVKSLFDLLKGDSESISYKILTFLNVPLSPGHEKSIKVCIIDKRISTKQVFHSHSVLILQRNESDNNIKAAQAQIPPKIHKYSSNSSIQNDIDNLGTFNHSDIIDSLGFRKINRIKHLFVNSLEPLSTTYNASLTKILDNPKVESIIERLVEISDSTSTQLLNLLEKYILANSSQQKPNSNFIFPLSFKSNPTFVPEKKHLELVSQSWNHGFSCFFSDLSDFLLIEFSQHENREDFINSVMLNLGINVEQLLIDWSFKIIDEATQVYAECEKNDEILSSQIASLSLLGVELSYFGFDPIRSDSKSGLNAKTPSLTKSPLDPDQKEKLEQLVSSIGAYLYTATTSSLAPQITADQLLPLIIFSLVKSNPPKLFYNLQILHFFHAKVLLQPYEAYCLISLQAAAEYLIKLNIEAFSKSNEEQGLVNTNSGKPIKPEIDETAISNSLTDSSLNNPKEFSGLLGSITEIPSFFSKVPIVSNVGNLGYDIVSGVAGTGIRAATGVFDAIKSVNTAKKDPQTSIQEIHVDSNFDVINDLQAKYTHLNQKTSYEYSNSETPKLGSGKTDLHQAFSKEIRTVPSSRGYNSLKFAPINSDFLEMNIEDLKHSQVEMLLEAYKELAKFVIDSTN</sequence>
<dbReference type="InterPro" id="IPR003123">
    <property type="entry name" value="VPS9"/>
</dbReference>
<organism evidence="2 3">
    <name type="scientific">Smittium megazygosporum</name>
    <dbReference type="NCBI Taxonomy" id="133381"/>
    <lineage>
        <taxon>Eukaryota</taxon>
        <taxon>Fungi</taxon>
        <taxon>Fungi incertae sedis</taxon>
        <taxon>Zoopagomycota</taxon>
        <taxon>Kickxellomycotina</taxon>
        <taxon>Harpellomycetes</taxon>
        <taxon>Harpellales</taxon>
        <taxon>Legeriomycetaceae</taxon>
        <taxon>Smittium</taxon>
    </lineage>
</organism>
<protein>
    <recommendedName>
        <fullName evidence="1">VPS9 domain-containing protein</fullName>
    </recommendedName>
</protein>
<dbReference type="PROSITE" id="PS51205">
    <property type="entry name" value="VPS9"/>
    <property type="match status" value="1"/>
</dbReference>
<accession>A0A2T9ZIF7</accession>
<dbReference type="SUPFAM" id="SSF109993">
    <property type="entry name" value="VPS9 domain"/>
    <property type="match status" value="1"/>
</dbReference>
<reference evidence="2 3" key="1">
    <citation type="journal article" date="2018" name="MBio">
        <title>Comparative Genomics Reveals the Core Gene Toolbox for the Fungus-Insect Symbiosis.</title>
        <authorList>
            <person name="Wang Y."/>
            <person name="Stata M."/>
            <person name="Wang W."/>
            <person name="Stajich J.E."/>
            <person name="White M.M."/>
            <person name="Moncalvo J.M."/>
        </authorList>
    </citation>
    <scope>NUCLEOTIDE SEQUENCE [LARGE SCALE GENOMIC DNA]</scope>
    <source>
        <strain evidence="2 3">SC-DP-2</strain>
    </source>
</reference>
<proteinExistence type="predicted"/>
<dbReference type="AlphaFoldDB" id="A0A2T9ZIF7"/>
<comment type="caution">
    <text evidence="2">The sequence shown here is derived from an EMBL/GenBank/DDBJ whole genome shotgun (WGS) entry which is preliminary data.</text>
</comment>